<dbReference type="Proteomes" id="UP001153069">
    <property type="component" value="Unassembled WGS sequence"/>
</dbReference>
<keyword evidence="1" id="KW-0812">Transmembrane</keyword>
<organism evidence="2 3">
    <name type="scientific">Seminavis robusta</name>
    <dbReference type="NCBI Taxonomy" id="568900"/>
    <lineage>
        <taxon>Eukaryota</taxon>
        <taxon>Sar</taxon>
        <taxon>Stramenopiles</taxon>
        <taxon>Ochrophyta</taxon>
        <taxon>Bacillariophyta</taxon>
        <taxon>Bacillariophyceae</taxon>
        <taxon>Bacillariophycidae</taxon>
        <taxon>Naviculales</taxon>
        <taxon>Naviculaceae</taxon>
        <taxon>Seminavis</taxon>
    </lineage>
</organism>
<dbReference type="AlphaFoldDB" id="A0A9N8EHE8"/>
<evidence type="ECO:0000313" key="3">
    <source>
        <dbReference type="Proteomes" id="UP001153069"/>
    </source>
</evidence>
<keyword evidence="1" id="KW-0472">Membrane</keyword>
<feature type="transmembrane region" description="Helical" evidence="1">
    <location>
        <begin position="31"/>
        <end position="55"/>
    </location>
</feature>
<sequence>MEDNPGLAAIQETVVKTTDQETAVHKDSVDLALLGTLASFATLGMLLGLSFNSGIIQSIENSDNGSAATFIVDVIFGAIALFVSLVSGPDDV</sequence>
<dbReference type="EMBL" id="CAICTM010001135">
    <property type="protein sequence ID" value="CAB9520818.1"/>
    <property type="molecule type" value="Genomic_DNA"/>
</dbReference>
<gene>
    <name evidence="2" type="ORF">SEMRO_1137_G245290.1</name>
</gene>
<evidence type="ECO:0000256" key="1">
    <source>
        <dbReference type="SAM" id="Phobius"/>
    </source>
</evidence>
<evidence type="ECO:0000313" key="2">
    <source>
        <dbReference type="EMBL" id="CAB9520818.1"/>
    </source>
</evidence>
<protein>
    <submittedName>
        <fullName evidence="2">Uncharacterized protein</fullName>
    </submittedName>
</protein>
<keyword evidence="3" id="KW-1185">Reference proteome</keyword>
<name>A0A9N8EHE8_9STRA</name>
<proteinExistence type="predicted"/>
<reference evidence="2" key="1">
    <citation type="submission" date="2020-06" db="EMBL/GenBank/DDBJ databases">
        <authorList>
            <consortium name="Plant Systems Biology data submission"/>
        </authorList>
    </citation>
    <scope>NUCLEOTIDE SEQUENCE</scope>
    <source>
        <strain evidence="2">D6</strain>
    </source>
</reference>
<feature type="transmembrane region" description="Helical" evidence="1">
    <location>
        <begin position="67"/>
        <end position="86"/>
    </location>
</feature>
<comment type="caution">
    <text evidence="2">The sequence shown here is derived from an EMBL/GenBank/DDBJ whole genome shotgun (WGS) entry which is preliminary data.</text>
</comment>
<accession>A0A9N8EHE8</accession>
<keyword evidence="1" id="KW-1133">Transmembrane helix</keyword>